<organism evidence="2 3">
    <name type="scientific">Chlamydomonas reinhardtii</name>
    <name type="common">Chlamydomonas smithii</name>
    <dbReference type="NCBI Taxonomy" id="3055"/>
    <lineage>
        <taxon>Eukaryota</taxon>
        <taxon>Viridiplantae</taxon>
        <taxon>Chlorophyta</taxon>
        <taxon>core chlorophytes</taxon>
        <taxon>Chlorophyceae</taxon>
        <taxon>CS clade</taxon>
        <taxon>Chlamydomonadales</taxon>
        <taxon>Chlamydomonadaceae</taxon>
        <taxon>Chlamydomonas</taxon>
    </lineage>
</organism>
<evidence type="ECO:0000256" key="1">
    <source>
        <dbReference type="SAM" id="MobiDB-lite"/>
    </source>
</evidence>
<sequence>MAATLTDEVLARYCPVLFLHHLDKYMPCSVEWFIQRAGLHYYNEGVSGCGELHEFSSVPGGVEELLPAGQVTQEKLLAEQDRVLVPEHLSLTLDSMHFGGHDRRRLSEVPIYVHAKLVLDQVHGRPEAYEINYITFYAFNGHYAVPFGLPILMTGNHVGDWEHLTVRLDARTLELQGVWYNAHRNIEGEWCPAAAVPRTPCGRIIGHVAINGHGIYPHCGTISRLFFAANDRTSRAGPVWNPTKIRRMCGVPHEQDAPHLCRTVRSRGCTLPPPQPMAAPRPPATLRATSAAYHAGSSLALASARSADLPLLHPLSSQLQEAQQHRQTEQQDVSSSAGARDEHWSGMGTGYALPQVEHDTSLWQQYKGYWGTVVGPMHQGWFSNPEPPVSRGLLRRLFLPCAPGVDSLPPRA</sequence>
<protein>
    <submittedName>
        <fullName evidence="2">Uncharacterized protein</fullName>
    </submittedName>
</protein>
<dbReference type="ExpressionAtlas" id="A0A2K3DAB2">
    <property type="expression patterns" value="differential"/>
</dbReference>
<accession>A0A2K3DAB2</accession>
<dbReference type="Proteomes" id="UP000006906">
    <property type="component" value="Chromosome 10"/>
</dbReference>
<reference evidence="2 3" key="1">
    <citation type="journal article" date="2007" name="Science">
        <title>The Chlamydomonas genome reveals the evolution of key animal and plant functions.</title>
        <authorList>
            <person name="Merchant S.S."/>
            <person name="Prochnik S.E."/>
            <person name="Vallon O."/>
            <person name="Harris E.H."/>
            <person name="Karpowicz S.J."/>
            <person name="Witman G.B."/>
            <person name="Terry A."/>
            <person name="Salamov A."/>
            <person name="Fritz-Laylin L.K."/>
            <person name="Marechal-Drouard L."/>
            <person name="Marshall W.F."/>
            <person name="Qu L.H."/>
            <person name="Nelson D.R."/>
            <person name="Sanderfoot A.A."/>
            <person name="Spalding M.H."/>
            <person name="Kapitonov V.V."/>
            <person name="Ren Q."/>
            <person name="Ferris P."/>
            <person name="Lindquist E."/>
            <person name="Shapiro H."/>
            <person name="Lucas S.M."/>
            <person name="Grimwood J."/>
            <person name="Schmutz J."/>
            <person name="Cardol P."/>
            <person name="Cerutti H."/>
            <person name="Chanfreau G."/>
            <person name="Chen C.L."/>
            <person name="Cognat V."/>
            <person name="Croft M.T."/>
            <person name="Dent R."/>
            <person name="Dutcher S."/>
            <person name="Fernandez E."/>
            <person name="Fukuzawa H."/>
            <person name="Gonzalez-Ballester D."/>
            <person name="Gonzalez-Halphen D."/>
            <person name="Hallmann A."/>
            <person name="Hanikenne M."/>
            <person name="Hippler M."/>
            <person name="Inwood W."/>
            <person name="Jabbari K."/>
            <person name="Kalanon M."/>
            <person name="Kuras R."/>
            <person name="Lefebvre P.A."/>
            <person name="Lemaire S.D."/>
            <person name="Lobanov A.V."/>
            <person name="Lohr M."/>
            <person name="Manuell A."/>
            <person name="Meier I."/>
            <person name="Mets L."/>
            <person name="Mittag M."/>
            <person name="Mittelmeier T."/>
            <person name="Moroney J.V."/>
            <person name="Moseley J."/>
            <person name="Napoli C."/>
            <person name="Nedelcu A.M."/>
            <person name="Niyogi K."/>
            <person name="Novoselov S.V."/>
            <person name="Paulsen I.T."/>
            <person name="Pazour G."/>
            <person name="Purton S."/>
            <person name="Ral J.P."/>
            <person name="Riano-Pachon D.M."/>
            <person name="Riekhof W."/>
            <person name="Rymarquis L."/>
            <person name="Schroda M."/>
            <person name="Stern D."/>
            <person name="Umen J."/>
            <person name="Willows R."/>
            <person name="Wilson N."/>
            <person name="Zimmer S.L."/>
            <person name="Allmer J."/>
            <person name="Balk J."/>
            <person name="Bisova K."/>
            <person name="Chen C.J."/>
            <person name="Elias M."/>
            <person name="Gendler K."/>
            <person name="Hauser C."/>
            <person name="Lamb M.R."/>
            <person name="Ledford H."/>
            <person name="Long J.C."/>
            <person name="Minagawa J."/>
            <person name="Page M.D."/>
            <person name="Pan J."/>
            <person name="Pootakham W."/>
            <person name="Roje S."/>
            <person name="Rose A."/>
            <person name="Stahlberg E."/>
            <person name="Terauchi A.M."/>
            <person name="Yang P."/>
            <person name="Ball S."/>
            <person name="Bowler C."/>
            <person name="Dieckmann C.L."/>
            <person name="Gladyshev V.N."/>
            <person name="Green P."/>
            <person name="Jorgensen R."/>
            <person name="Mayfield S."/>
            <person name="Mueller-Roeber B."/>
            <person name="Rajamani S."/>
            <person name="Sayre R.T."/>
            <person name="Brokstein P."/>
            <person name="Dubchak I."/>
            <person name="Goodstein D."/>
            <person name="Hornick L."/>
            <person name="Huang Y.W."/>
            <person name="Jhaveri J."/>
            <person name="Luo Y."/>
            <person name="Martinez D."/>
            <person name="Ngau W.C."/>
            <person name="Otillar B."/>
            <person name="Poliakov A."/>
            <person name="Porter A."/>
            <person name="Szajkowski L."/>
            <person name="Werner G."/>
            <person name="Zhou K."/>
            <person name="Grigoriev I.V."/>
            <person name="Rokhsar D.S."/>
            <person name="Grossman A.R."/>
        </authorList>
    </citation>
    <scope>NUCLEOTIDE SEQUENCE [LARGE SCALE GENOMIC DNA]</scope>
    <source>
        <strain evidence="3">CC-503</strain>
    </source>
</reference>
<proteinExistence type="predicted"/>
<gene>
    <name evidence="2" type="ORF">CHLRE_10g437900v5</name>
</gene>
<evidence type="ECO:0000313" key="3">
    <source>
        <dbReference type="Proteomes" id="UP000006906"/>
    </source>
</evidence>
<dbReference type="InParanoid" id="A0A2K3DAB2"/>
<dbReference type="EMBL" id="CM008971">
    <property type="protein sequence ID" value="PNW77469.1"/>
    <property type="molecule type" value="Genomic_DNA"/>
</dbReference>
<dbReference type="Gramene" id="PNW77469">
    <property type="protein sequence ID" value="PNW77469"/>
    <property type="gene ID" value="CHLRE_10g437900v5"/>
</dbReference>
<dbReference type="PANTHER" id="PTHR48174">
    <property type="entry name" value="DUF946 FAMILY PROTEIN"/>
    <property type="match status" value="1"/>
</dbReference>
<evidence type="ECO:0000313" key="2">
    <source>
        <dbReference type="EMBL" id="PNW77469.1"/>
    </source>
</evidence>
<dbReference type="InterPro" id="IPR009291">
    <property type="entry name" value="Vps62"/>
</dbReference>
<dbReference type="Pfam" id="PF06101">
    <property type="entry name" value="Vps62"/>
    <property type="match status" value="1"/>
</dbReference>
<name>A0A2K3DAB2_CHLRE</name>
<dbReference type="RefSeq" id="XP_042920149.1">
    <property type="nucleotide sequence ID" value="XM_043066751.1"/>
</dbReference>
<dbReference type="STRING" id="3055.A0A2K3DAB2"/>
<feature type="region of interest" description="Disordered" evidence="1">
    <location>
        <begin position="318"/>
        <end position="348"/>
    </location>
</feature>
<dbReference type="PANTHER" id="PTHR48174:SF5">
    <property type="entry name" value="VACUOLAR PROTEIN SORTING-ASSOCIATED PROTEIN 62"/>
    <property type="match status" value="1"/>
</dbReference>
<dbReference type="GeneID" id="5716070"/>
<dbReference type="AlphaFoldDB" id="A0A2K3DAB2"/>
<keyword evidence="3" id="KW-1185">Reference proteome</keyword>
<dbReference type="OrthoDB" id="188042at2759"/>
<dbReference type="KEGG" id="cre:CHLRE_10g437900v5"/>